<dbReference type="CDD" id="cd05917">
    <property type="entry name" value="FACL_like_2"/>
    <property type="match status" value="1"/>
</dbReference>
<evidence type="ECO:0000313" key="5">
    <source>
        <dbReference type="EMBL" id="QGY43575.1"/>
    </source>
</evidence>
<sequence>MQLIDYTLGEILEKWALETPDKEFMIYPDRNLRFTYQEFNERVDNLAKGLLYIGIKPGDKVGIWAKNIPDWTTFMYATAKIGAVLVTINTSYKLAELEYLLNNADINTLCLADGYRDSDFVEMIFNLVPELKEHARGELVSKKFPELKNVIFIGQEKHRGMFNTSELILLGNHVDDIELESAKETVQCHDVANMQYTSGTTGFPKGVMLSHHNILNNGLATGQCMNYTADEKLLVCVPLFHCFGCVLAVCAVITHGATMVFTEEFDPLMVLASVQKEKCTALYGVPTMFIAELHHPMFDMFDLSSLRTGIMAGALCPIETMNQVMTKMYMKDIIIVYGLTESSPGMTATRTHNSPEVRSTTVGYEFPNVEVKIVDPETGAECPFETQGEICCRGYNVMKGYYNNPEATRDVIDNEGWLHSGDLAVKTKDGFYRITGRIKDMIIRGGENIYPREIENYLYRMPQIEAVEVAGVPSPKYGEQIGAFIKIKKDSSLTEEEVRDFCRGQIARYKTPKYIFFVDEFPMTASGKIQKYKLSEQSIEMCQRTGIEII</sequence>
<proteinExistence type="inferred from homology"/>
<dbReference type="AlphaFoldDB" id="A0A6I6JL41"/>
<reference evidence="5 6" key="1">
    <citation type="submission" date="2019-11" db="EMBL/GenBank/DDBJ databases">
        <authorList>
            <person name="Zheng R.K."/>
            <person name="Sun C.M."/>
        </authorList>
    </citation>
    <scope>NUCLEOTIDE SEQUENCE [LARGE SCALE GENOMIC DNA]</scope>
    <source>
        <strain evidence="5 6">WC007</strain>
    </source>
</reference>
<dbReference type="Pfam" id="PF00501">
    <property type="entry name" value="AMP-binding"/>
    <property type="match status" value="1"/>
</dbReference>
<dbReference type="FunFam" id="3.30.300.30:FF:000008">
    <property type="entry name" value="2,3-dihydroxybenzoate-AMP ligase"/>
    <property type="match status" value="1"/>
</dbReference>
<evidence type="ECO:0000256" key="2">
    <source>
        <dbReference type="ARBA" id="ARBA00022598"/>
    </source>
</evidence>
<dbReference type="EMBL" id="CP046401">
    <property type="protein sequence ID" value="QGY43575.1"/>
    <property type="molecule type" value="Genomic_DNA"/>
</dbReference>
<organism evidence="5 6">
    <name type="scientific">Maribellus comscasis</name>
    <dbReference type="NCBI Taxonomy" id="2681766"/>
    <lineage>
        <taxon>Bacteria</taxon>
        <taxon>Pseudomonadati</taxon>
        <taxon>Bacteroidota</taxon>
        <taxon>Bacteroidia</taxon>
        <taxon>Marinilabiliales</taxon>
        <taxon>Prolixibacteraceae</taxon>
        <taxon>Maribellus</taxon>
    </lineage>
</organism>
<dbReference type="GO" id="GO:0006631">
    <property type="term" value="P:fatty acid metabolic process"/>
    <property type="evidence" value="ECO:0007669"/>
    <property type="project" value="TreeGrafter"/>
</dbReference>
<dbReference type="Proteomes" id="UP000428260">
    <property type="component" value="Chromosome"/>
</dbReference>
<accession>A0A6I6JL41</accession>
<keyword evidence="2" id="KW-0436">Ligase</keyword>
<gene>
    <name evidence="5" type="ORF">GM418_07845</name>
</gene>
<dbReference type="RefSeq" id="WP_158864840.1">
    <property type="nucleotide sequence ID" value="NZ_CP046401.1"/>
</dbReference>
<dbReference type="Gene3D" id="3.30.300.30">
    <property type="match status" value="1"/>
</dbReference>
<evidence type="ECO:0000259" key="4">
    <source>
        <dbReference type="Pfam" id="PF13193"/>
    </source>
</evidence>
<dbReference type="Gene3D" id="3.40.50.980">
    <property type="match status" value="2"/>
</dbReference>
<evidence type="ECO:0000313" key="6">
    <source>
        <dbReference type="Proteomes" id="UP000428260"/>
    </source>
</evidence>
<dbReference type="Pfam" id="PF13193">
    <property type="entry name" value="AMP-binding_C"/>
    <property type="match status" value="1"/>
</dbReference>
<dbReference type="PANTHER" id="PTHR43201">
    <property type="entry name" value="ACYL-COA SYNTHETASE"/>
    <property type="match status" value="1"/>
</dbReference>
<name>A0A6I6JL41_9BACT</name>
<dbReference type="InterPro" id="IPR000873">
    <property type="entry name" value="AMP-dep_synth/lig_dom"/>
</dbReference>
<dbReference type="InterPro" id="IPR045851">
    <property type="entry name" value="AMP-bd_C_sf"/>
</dbReference>
<evidence type="ECO:0000256" key="1">
    <source>
        <dbReference type="ARBA" id="ARBA00006432"/>
    </source>
</evidence>
<dbReference type="InterPro" id="IPR025110">
    <property type="entry name" value="AMP-bd_C"/>
</dbReference>
<protein>
    <submittedName>
        <fullName evidence="5">AMP-binding protein</fullName>
    </submittedName>
</protein>
<dbReference type="Gene3D" id="2.30.38.10">
    <property type="entry name" value="Luciferase, Domain 3"/>
    <property type="match status" value="1"/>
</dbReference>
<dbReference type="KEGG" id="mcos:GM418_07845"/>
<dbReference type="FunFam" id="3.40.50.12780:FF:000003">
    <property type="entry name" value="Long-chain-fatty-acid--CoA ligase FadD"/>
    <property type="match status" value="1"/>
</dbReference>
<evidence type="ECO:0000259" key="3">
    <source>
        <dbReference type="Pfam" id="PF00501"/>
    </source>
</evidence>
<keyword evidence="6" id="KW-1185">Reference proteome</keyword>
<dbReference type="PANTHER" id="PTHR43201:SF5">
    <property type="entry name" value="MEDIUM-CHAIN ACYL-COA LIGASE ACSF2, MITOCHONDRIAL"/>
    <property type="match status" value="1"/>
</dbReference>
<dbReference type="PROSITE" id="PS00455">
    <property type="entry name" value="AMP_BINDING"/>
    <property type="match status" value="1"/>
</dbReference>
<dbReference type="SUPFAM" id="SSF56801">
    <property type="entry name" value="Acetyl-CoA synthetase-like"/>
    <property type="match status" value="1"/>
</dbReference>
<comment type="similarity">
    <text evidence="1">Belongs to the ATP-dependent AMP-binding enzyme family.</text>
</comment>
<feature type="domain" description="AMP-dependent synthetase/ligase" evidence="3">
    <location>
        <begin position="12"/>
        <end position="402"/>
    </location>
</feature>
<dbReference type="InterPro" id="IPR020845">
    <property type="entry name" value="AMP-binding_CS"/>
</dbReference>
<dbReference type="GO" id="GO:0031956">
    <property type="term" value="F:medium-chain fatty acid-CoA ligase activity"/>
    <property type="evidence" value="ECO:0007669"/>
    <property type="project" value="TreeGrafter"/>
</dbReference>
<feature type="domain" description="AMP-binding enzyme C-terminal" evidence="4">
    <location>
        <begin position="453"/>
        <end position="528"/>
    </location>
</feature>